<dbReference type="STRING" id="67767.A0A0J7KJS5"/>
<dbReference type="Proteomes" id="UP000036403">
    <property type="component" value="Unassembled WGS sequence"/>
</dbReference>
<dbReference type="PANTHER" id="PTHR47331">
    <property type="entry name" value="PHD-TYPE DOMAIN-CONTAINING PROTEIN"/>
    <property type="match status" value="1"/>
</dbReference>
<evidence type="ECO:0000313" key="1">
    <source>
        <dbReference type="EMBL" id="KMQ90475.1"/>
    </source>
</evidence>
<dbReference type="Gene3D" id="3.30.420.10">
    <property type="entry name" value="Ribonuclease H-like superfamily/Ribonuclease H"/>
    <property type="match status" value="1"/>
</dbReference>
<evidence type="ECO:0000313" key="3">
    <source>
        <dbReference type="Proteomes" id="UP000036403"/>
    </source>
</evidence>
<name>A0A0J7KJS5_LASNI</name>
<dbReference type="GO" id="GO:0003676">
    <property type="term" value="F:nucleic acid binding"/>
    <property type="evidence" value="ECO:0007669"/>
    <property type="project" value="InterPro"/>
</dbReference>
<reference evidence="2 3" key="1">
    <citation type="submission" date="2015-04" db="EMBL/GenBank/DDBJ databases">
        <title>Lasius niger genome sequencing.</title>
        <authorList>
            <person name="Konorov E.A."/>
            <person name="Nikitin M.A."/>
            <person name="Kirill M.V."/>
            <person name="Chang P."/>
        </authorList>
    </citation>
    <scope>NUCLEOTIDE SEQUENCE [LARGE SCALE GENOMIC DNA]</scope>
    <source>
        <tissue evidence="2">Whole</tissue>
    </source>
</reference>
<keyword evidence="3" id="KW-1185">Reference proteome</keyword>
<evidence type="ECO:0008006" key="4">
    <source>
        <dbReference type="Google" id="ProtNLM"/>
    </source>
</evidence>
<dbReference type="OrthoDB" id="6615390at2759"/>
<dbReference type="PaxDb" id="67767-A0A0J7KJS5"/>
<proteinExistence type="predicted"/>
<dbReference type="AlphaFoldDB" id="A0A0J7KJS5"/>
<comment type="caution">
    <text evidence="2">The sequence shown here is derived from an EMBL/GenBank/DDBJ whole genome shotgun (WGS) entry which is preliminary data.</text>
</comment>
<dbReference type="EMBL" id="LBMM01006595">
    <property type="protein sequence ID" value="KMQ90479.1"/>
    <property type="molecule type" value="Genomic_DNA"/>
</dbReference>
<organism evidence="2 3">
    <name type="scientific">Lasius niger</name>
    <name type="common">Black garden ant</name>
    <dbReference type="NCBI Taxonomy" id="67767"/>
    <lineage>
        <taxon>Eukaryota</taxon>
        <taxon>Metazoa</taxon>
        <taxon>Ecdysozoa</taxon>
        <taxon>Arthropoda</taxon>
        <taxon>Hexapoda</taxon>
        <taxon>Insecta</taxon>
        <taxon>Pterygota</taxon>
        <taxon>Neoptera</taxon>
        <taxon>Endopterygota</taxon>
        <taxon>Hymenoptera</taxon>
        <taxon>Apocrita</taxon>
        <taxon>Aculeata</taxon>
        <taxon>Formicoidea</taxon>
        <taxon>Formicidae</taxon>
        <taxon>Formicinae</taxon>
        <taxon>Lasius</taxon>
        <taxon>Lasius</taxon>
    </lineage>
</organism>
<evidence type="ECO:0000313" key="2">
    <source>
        <dbReference type="EMBL" id="KMQ90479.1"/>
    </source>
</evidence>
<dbReference type="InterPro" id="IPR036397">
    <property type="entry name" value="RNaseH_sf"/>
</dbReference>
<accession>A0A0J7KJS5</accession>
<protein>
    <recommendedName>
        <fullName evidence="4">Integrase catalytic domain-containing protein</fullName>
    </recommendedName>
</protein>
<gene>
    <name evidence="1" type="ORF">RF55_9764</name>
    <name evidence="2" type="ORF">RF55_9768</name>
</gene>
<dbReference type="PANTHER" id="PTHR47331:SF1">
    <property type="entry name" value="GAG-LIKE PROTEIN"/>
    <property type="match status" value="1"/>
</dbReference>
<sequence length="148" mass="16439">MELIFAELPGSYVACLRLPPNYSECATELANSGTEWSFIPPGAPHFGGLWKAGVKSVKYHLQRILGEHKLTYEEMATLMSQIEACLNSRPLNALSNDPSDLAALTPGHLLIGESLVNIPEPSFLDVDANKLSSRWTLVSNMRDHFWNR</sequence>
<dbReference type="EMBL" id="LBMM01006595">
    <property type="protein sequence ID" value="KMQ90475.1"/>
    <property type="molecule type" value="Genomic_DNA"/>
</dbReference>